<evidence type="ECO:0000256" key="2">
    <source>
        <dbReference type="ARBA" id="ARBA00004305"/>
    </source>
</evidence>
<evidence type="ECO:0000256" key="10">
    <source>
        <dbReference type="ARBA" id="ARBA00023128"/>
    </source>
</evidence>
<evidence type="ECO:0000256" key="13">
    <source>
        <dbReference type="SAM" id="Coils"/>
    </source>
</evidence>
<dbReference type="GO" id="GO:0035695">
    <property type="term" value="P:mitophagy by internal vacuole formation"/>
    <property type="evidence" value="ECO:0007669"/>
    <property type="project" value="TreeGrafter"/>
</dbReference>
<dbReference type="EMBL" id="NEDP02003345">
    <property type="protein sequence ID" value="OWF48926.1"/>
    <property type="molecule type" value="Genomic_DNA"/>
</dbReference>
<dbReference type="PANTHER" id="PTHR21771">
    <property type="entry name" value="MITOCHONDRIA-EATING PROTEIN-RELATED"/>
    <property type="match status" value="1"/>
</dbReference>
<proteinExistence type="inferred from homology"/>
<evidence type="ECO:0000256" key="14">
    <source>
        <dbReference type="SAM" id="MobiDB-lite"/>
    </source>
</evidence>
<dbReference type="InterPro" id="IPR031981">
    <property type="entry name" value="MIEAP_C"/>
</dbReference>
<dbReference type="GO" id="GO:0005759">
    <property type="term" value="C:mitochondrial matrix"/>
    <property type="evidence" value="ECO:0007669"/>
    <property type="project" value="UniProtKB-SubCell"/>
</dbReference>
<sequence length="539" mass="61971">MTNVFPLNDGISERFLSRRWDTYHFFINNVLPPEVDALEKYLMGKPNFLGKREVKLVWDGLKICVSTRNGNTIEAFGRLENAIEKNYSMKREQLVKDKSYSMLKSSIVAASEAIKNKGGHPQGQSLEAKGKQVTKVQVTKQTNQPLPQKGDDSASIALTRVCQLIEWLHGVLNGRADAKPPDIQKDHQLTEEHTLTYAEAQTQIFAVREKFKELTDNPERNTIVKAEVSSTRPETATTELETPSQQRKIQHERQTQDYEDYDRTHENDRKHYESILQDLKGKYDQHLMKLEDKIQSLNQELHSVKEEKEGLLTRMSKMAGDKLTHNNPAITDLSDPNRPQKLAVKYGELYDNEWTDAIDKMNPKKVEKQDRACIEVLLEMLQFCYRECEMIAAKNLTHLEMVCCSFQTHNTQQGKLPEGSEAIKRNLIDAQHGASVFTRRAAVDIVKASLARHKSLKDKSKLVLPYTEKCIEICWSMVTHHPRLFLLWPDVSKEKQIRFDMFQAYTRSGDTVDYVVWPAMLLYKDGPLLRKGTVQPVAR</sequence>
<keyword evidence="6" id="KW-0963">Cytoplasm</keyword>
<evidence type="ECO:0000256" key="12">
    <source>
        <dbReference type="ARBA" id="ARBA00032687"/>
    </source>
</evidence>
<evidence type="ECO:0000256" key="5">
    <source>
        <dbReference type="ARBA" id="ARBA00019863"/>
    </source>
</evidence>
<comment type="similarity">
    <text evidence="4">Belongs to the MIEAP family.</text>
</comment>
<feature type="coiled-coil region" evidence="13">
    <location>
        <begin position="280"/>
        <end position="314"/>
    </location>
</feature>
<dbReference type="GO" id="GO:0035694">
    <property type="term" value="P:mitochondrial protein catabolic process"/>
    <property type="evidence" value="ECO:0007669"/>
    <property type="project" value="InterPro"/>
</dbReference>
<evidence type="ECO:0000259" key="15">
    <source>
        <dbReference type="Pfam" id="PF16026"/>
    </source>
</evidence>
<dbReference type="InterPro" id="IPR026169">
    <property type="entry name" value="MIEAP"/>
</dbReference>
<name>A0A210QJR7_MIZYE</name>
<evidence type="ECO:0000256" key="7">
    <source>
        <dbReference type="ARBA" id="ARBA00022787"/>
    </source>
</evidence>
<feature type="region of interest" description="Disordered" evidence="14">
    <location>
        <begin position="228"/>
        <end position="266"/>
    </location>
</feature>
<keyword evidence="9" id="KW-0446">Lipid-binding</keyword>
<gene>
    <name evidence="16" type="ORF">KP79_PYT12464</name>
</gene>
<dbReference type="GO" id="GO:0005741">
    <property type="term" value="C:mitochondrial outer membrane"/>
    <property type="evidence" value="ECO:0007669"/>
    <property type="project" value="UniProtKB-SubCell"/>
</dbReference>
<evidence type="ECO:0000256" key="1">
    <source>
        <dbReference type="ARBA" id="ARBA00004294"/>
    </source>
</evidence>
<dbReference type="AlphaFoldDB" id="A0A210QJR7"/>
<evidence type="ECO:0000256" key="11">
    <source>
        <dbReference type="ARBA" id="ARBA00023136"/>
    </source>
</evidence>
<dbReference type="Proteomes" id="UP000242188">
    <property type="component" value="Unassembled WGS sequence"/>
</dbReference>
<keyword evidence="8 13" id="KW-0175">Coiled coil</keyword>
<feature type="compositionally biased region" description="Polar residues" evidence="14">
    <location>
        <begin position="228"/>
        <end position="247"/>
    </location>
</feature>
<evidence type="ECO:0000313" key="17">
    <source>
        <dbReference type="Proteomes" id="UP000242188"/>
    </source>
</evidence>
<feature type="domain" description="Mitochondria-eating protein C-terminal" evidence="15">
    <location>
        <begin position="338"/>
        <end position="535"/>
    </location>
</feature>
<evidence type="ECO:0000313" key="16">
    <source>
        <dbReference type="EMBL" id="OWF48926.1"/>
    </source>
</evidence>
<keyword evidence="17" id="KW-1185">Reference proteome</keyword>
<evidence type="ECO:0000256" key="8">
    <source>
        <dbReference type="ARBA" id="ARBA00023054"/>
    </source>
</evidence>
<evidence type="ECO:0000256" key="9">
    <source>
        <dbReference type="ARBA" id="ARBA00023121"/>
    </source>
</evidence>
<keyword evidence="7" id="KW-1000">Mitochondrion outer membrane</keyword>
<feature type="compositionally biased region" description="Basic and acidic residues" evidence="14">
    <location>
        <begin position="249"/>
        <end position="266"/>
    </location>
</feature>
<dbReference type="OrthoDB" id="6148910at2759"/>
<reference evidence="16 17" key="1">
    <citation type="journal article" date="2017" name="Nat. Ecol. Evol.">
        <title>Scallop genome provides insights into evolution of bilaterian karyotype and development.</title>
        <authorList>
            <person name="Wang S."/>
            <person name="Zhang J."/>
            <person name="Jiao W."/>
            <person name="Li J."/>
            <person name="Xun X."/>
            <person name="Sun Y."/>
            <person name="Guo X."/>
            <person name="Huan P."/>
            <person name="Dong B."/>
            <person name="Zhang L."/>
            <person name="Hu X."/>
            <person name="Sun X."/>
            <person name="Wang J."/>
            <person name="Zhao C."/>
            <person name="Wang Y."/>
            <person name="Wang D."/>
            <person name="Huang X."/>
            <person name="Wang R."/>
            <person name="Lv J."/>
            <person name="Li Y."/>
            <person name="Zhang Z."/>
            <person name="Liu B."/>
            <person name="Lu W."/>
            <person name="Hui Y."/>
            <person name="Liang J."/>
            <person name="Zhou Z."/>
            <person name="Hou R."/>
            <person name="Li X."/>
            <person name="Liu Y."/>
            <person name="Li H."/>
            <person name="Ning X."/>
            <person name="Lin Y."/>
            <person name="Zhao L."/>
            <person name="Xing Q."/>
            <person name="Dou J."/>
            <person name="Li Y."/>
            <person name="Mao J."/>
            <person name="Guo H."/>
            <person name="Dou H."/>
            <person name="Li T."/>
            <person name="Mu C."/>
            <person name="Jiang W."/>
            <person name="Fu Q."/>
            <person name="Fu X."/>
            <person name="Miao Y."/>
            <person name="Liu J."/>
            <person name="Yu Q."/>
            <person name="Li R."/>
            <person name="Liao H."/>
            <person name="Li X."/>
            <person name="Kong Y."/>
            <person name="Jiang Z."/>
            <person name="Chourrout D."/>
            <person name="Li R."/>
            <person name="Bao Z."/>
        </authorList>
    </citation>
    <scope>NUCLEOTIDE SEQUENCE [LARGE SCALE GENOMIC DNA]</scope>
    <source>
        <strain evidence="16 17">PY_sf001</strain>
    </source>
</reference>
<evidence type="ECO:0000256" key="4">
    <source>
        <dbReference type="ARBA" id="ARBA00008233"/>
    </source>
</evidence>
<comment type="caution">
    <text evidence="16">The sequence shown here is derived from an EMBL/GenBank/DDBJ whole genome shotgun (WGS) entry which is preliminary data.</text>
</comment>
<keyword evidence="11" id="KW-0472">Membrane</keyword>
<organism evidence="16 17">
    <name type="scientific">Mizuhopecten yessoensis</name>
    <name type="common">Japanese scallop</name>
    <name type="synonym">Patinopecten yessoensis</name>
    <dbReference type="NCBI Taxonomy" id="6573"/>
    <lineage>
        <taxon>Eukaryota</taxon>
        <taxon>Metazoa</taxon>
        <taxon>Spiralia</taxon>
        <taxon>Lophotrochozoa</taxon>
        <taxon>Mollusca</taxon>
        <taxon>Bivalvia</taxon>
        <taxon>Autobranchia</taxon>
        <taxon>Pteriomorphia</taxon>
        <taxon>Pectinida</taxon>
        <taxon>Pectinoidea</taxon>
        <taxon>Pectinidae</taxon>
        <taxon>Mizuhopecten</taxon>
    </lineage>
</organism>
<dbReference type="Pfam" id="PF16026">
    <property type="entry name" value="MIEAP"/>
    <property type="match status" value="1"/>
</dbReference>
<accession>A0A210QJR7</accession>
<evidence type="ECO:0000256" key="3">
    <source>
        <dbReference type="ARBA" id="ARBA00004496"/>
    </source>
</evidence>
<keyword evidence="10" id="KW-0496">Mitochondrion</keyword>
<dbReference type="GO" id="GO:0008289">
    <property type="term" value="F:lipid binding"/>
    <property type="evidence" value="ECO:0007669"/>
    <property type="project" value="UniProtKB-KW"/>
</dbReference>
<comment type="subcellular location">
    <subcellularLocation>
        <location evidence="3">Cytoplasm</location>
    </subcellularLocation>
    <subcellularLocation>
        <location evidence="2">Mitochondrion matrix</location>
    </subcellularLocation>
    <subcellularLocation>
        <location evidence="1">Mitochondrion outer membrane</location>
    </subcellularLocation>
</comment>
<evidence type="ECO:0000256" key="6">
    <source>
        <dbReference type="ARBA" id="ARBA00022490"/>
    </source>
</evidence>
<protein>
    <recommendedName>
        <fullName evidence="5">Mitochondria-eating protein</fullName>
    </recommendedName>
    <alternativeName>
        <fullName evidence="12">Spermatogenesis-associated protein 18</fullName>
    </alternativeName>
</protein>